<dbReference type="InterPro" id="IPR041211">
    <property type="entry name" value="RLIG1"/>
</dbReference>
<dbReference type="GO" id="GO:0003972">
    <property type="term" value="F:RNA ligase (ATP) activity"/>
    <property type="evidence" value="ECO:0007669"/>
    <property type="project" value="UniProtKB-EC"/>
</dbReference>
<evidence type="ECO:0000256" key="3">
    <source>
        <dbReference type="ARBA" id="ARBA00012724"/>
    </source>
</evidence>
<evidence type="ECO:0000313" key="12">
    <source>
        <dbReference type="EMBL" id="PIO39912.1"/>
    </source>
</evidence>
<dbReference type="EMBL" id="KV924943">
    <property type="protein sequence ID" value="PIO39912.1"/>
    <property type="molecule type" value="Genomic_DNA"/>
</dbReference>
<comment type="cofactor">
    <cofactor evidence="1">
        <name>Mn(2+)</name>
        <dbReference type="ChEBI" id="CHEBI:29035"/>
    </cofactor>
</comment>
<evidence type="ECO:0000256" key="7">
    <source>
        <dbReference type="ARBA" id="ARBA00022840"/>
    </source>
</evidence>
<reference evidence="13" key="1">
    <citation type="journal article" date="2017" name="Nat. Commun.">
        <title>The North American bullfrog draft genome provides insight into hormonal regulation of long noncoding RNA.</title>
        <authorList>
            <person name="Hammond S.A."/>
            <person name="Warren R.L."/>
            <person name="Vandervalk B.P."/>
            <person name="Kucuk E."/>
            <person name="Khan H."/>
            <person name="Gibb E.A."/>
            <person name="Pandoh P."/>
            <person name="Kirk H."/>
            <person name="Zhao Y."/>
            <person name="Jones M."/>
            <person name="Mungall A.J."/>
            <person name="Coope R."/>
            <person name="Pleasance S."/>
            <person name="Moore R.A."/>
            <person name="Holt R.A."/>
            <person name="Round J.M."/>
            <person name="Ohora S."/>
            <person name="Walle B.V."/>
            <person name="Veldhoen N."/>
            <person name="Helbing C.C."/>
            <person name="Birol I."/>
        </authorList>
    </citation>
    <scope>NUCLEOTIDE SEQUENCE [LARGE SCALE GENOMIC DNA]</scope>
</reference>
<proteinExistence type="predicted"/>
<dbReference type="GO" id="GO:0000302">
    <property type="term" value="P:response to reactive oxygen species"/>
    <property type="evidence" value="ECO:0007669"/>
    <property type="project" value="InterPro"/>
</dbReference>
<dbReference type="Proteomes" id="UP000228934">
    <property type="component" value="Unassembled WGS sequence"/>
</dbReference>
<evidence type="ECO:0000256" key="10">
    <source>
        <dbReference type="ARBA" id="ARBA00035432"/>
    </source>
</evidence>
<sequence length="199" mass="22545">MFKVVATETFHPLALNADIHNALPTEKVDGTCCYVANHKDFIWNVDEDLRPVPDFWIPAKGVKKVDGKPCPDENGHIPGTSGSNLSWVPVENGNKQYCWHSSAVNYTLSVALVLKPRLEDPESLEICLVHLTELLEQTLELLHRHHLGLSWPLKDTYLNSKPVFIRMNLCKYEEASHCLAQFAKIDALRYDSLKDVLLD</sequence>
<dbReference type="GO" id="GO:0005524">
    <property type="term" value="F:ATP binding"/>
    <property type="evidence" value="ECO:0007669"/>
    <property type="project" value="UniProtKB-KW"/>
</dbReference>
<dbReference type="EC" id="6.5.1.3" evidence="3"/>
<comment type="function">
    <text evidence="11">Functions as an RNA ligase, in vitro. The ligation reaction entails three nucleotidyl transfer steps. In the first step, the RNA ligase reacts with ATP in the absence of nucleic acid to form a covalent ligase-AMP intermediate and release pyrophosphate. In step 2, the ligase-AMP binds to the nucleic acid and transfers the adenylate to the 5'-PO4 terminus to form an adenylylated intermediate. In step 3, the RNA ligase directs the attack of the 3'-OH on the 5'-phosphoanhydride linkage, resulting in a repaired 3'-5' phosphodiester and release of AMP. Exhibits selectivity for single-stranded RNA substrates and may not have nick-sealing activity on double-stranded DNA-RNA hybrids. May play a role in maintaining RNA integrity under stress conditions, for example in response to reactive oxygen species (ROS).</text>
</comment>
<keyword evidence="6" id="KW-0692">RNA repair</keyword>
<evidence type="ECO:0000313" key="13">
    <source>
        <dbReference type="Proteomes" id="UP000228934"/>
    </source>
</evidence>
<keyword evidence="5" id="KW-0547">Nucleotide-binding</keyword>
<evidence type="ECO:0000256" key="4">
    <source>
        <dbReference type="ARBA" id="ARBA00022598"/>
    </source>
</evidence>
<dbReference type="AlphaFoldDB" id="A0A2G9SIN6"/>
<evidence type="ECO:0000256" key="8">
    <source>
        <dbReference type="ARBA" id="ARBA00034038"/>
    </source>
</evidence>
<accession>A0A2G9SIN6</accession>
<comment type="catalytic activity">
    <reaction evidence="8">
        <text>ATP + (ribonucleotide)n-3'-hydroxyl + 5'-phospho-(ribonucleotide)m = (ribonucleotide)n+m + AMP + diphosphate.</text>
        <dbReference type="EC" id="6.5.1.3"/>
    </reaction>
</comment>
<evidence type="ECO:0000256" key="2">
    <source>
        <dbReference type="ARBA" id="ARBA00001946"/>
    </source>
</evidence>
<comment type="cofactor">
    <cofactor evidence="2">
        <name>Mg(2+)</name>
        <dbReference type="ChEBI" id="CHEBI:18420"/>
    </cofactor>
</comment>
<gene>
    <name evidence="12" type="ORF">AB205_0172270</name>
</gene>
<evidence type="ECO:0000256" key="9">
    <source>
        <dbReference type="ARBA" id="ARBA00035168"/>
    </source>
</evidence>
<evidence type="ECO:0000256" key="11">
    <source>
        <dbReference type="ARBA" id="ARBA00045151"/>
    </source>
</evidence>
<dbReference type="Pfam" id="PF17720">
    <property type="entry name" value="RLIG1"/>
    <property type="match status" value="1"/>
</dbReference>
<evidence type="ECO:0000256" key="6">
    <source>
        <dbReference type="ARBA" id="ARBA00022800"/>
    </source>
</evidence>
<dbReference type="PANTHER" id="PTHR31219:SF2">
    <property type="entry name" value="RNA LIGASE 1"/>
    <property type="match status" value="1"/>
</dbReference>
<keyword evidence="4" id="KW-0436">Ligase</keyword>
<keyword evidence="7" id="KW-0067">ATP-binding</keyword>
<organism evidence="12 13">
    <name type="scientific">Aquarana catesbeiana</name>
    <name type="common">American bullfrog</name>
    <name type="synonym">Rana catesbeiana</name>
    <dbReference type="NCBI Taxonomy" id="8400"/>
    <lineage>
        <taxon>Eukaryota</taxon>
        <taxon>Metazoa</taxon>
        <taxon>Chordata</taxon>
        <taxon>Craniata</taxon>
        <taxon>Vertebrata</taxon>
        <taxon>Euteleostomi</taxon>
        <taxon>Amphibia</taxon>
        <taxon>Batrachia</taxon>
        <taxon>Anura</taxon>
        <taxon>Neobatrachia</taxon>
        <taxon>Ranoidea</taxon>
        <taxon>Ranidae</taxon>
        <taxon>Aquarana</taxon>
    </lineage>
</organism>
<keyword evidence="13" id="KW-1185">Reference proteome</keyword>
<name>A0A2G9SIN6_AQUCT</name>
<protein>
    <recommendedName>
        <fullName evidence="9">RNA ligase 1</fullName>
        <ecNumber evidence="3">6.5.1.3</ecNumber>
    </recommendedName>
    <alternativeName>
        <fullName evidence="10">RNA ligase</fullName>
    </alternativeName>
</protein>
<evidence type="ECO:0000256" key="1">
    <source>
        <dbReference type="ARBA" id="ARBA00001936"/>
    </source>
</evidence>
<dbReference type="PANTHER" id="PTHR31219">
    <property type="entry name" value="CHROMOSOME 28 C12ORF29 HOMOLOG"/>
    <property type="match status" value="1"/>
</dbReference>
<dbReference type="OrthoDB" id="6021187at2759"/>
<dbReference type="GO" id="GO:0042245">
    <property type="term" value="P:RNA repair"/>
    <property type="evidence" value="ECO:0007669"/>
    <property type="project" value="UniProtKB-KW"/>
</dbReference>
<evidence type="ECO:0000256" key="5">
    <source>
        <dbReference type="ARBA" id="ARBA00022741"/>
    </source>
</evidence>